<comment type="caution">
    <text evidence="2">The sequence shown here is derived from an EMBL/GenBank/DDBJ whole genome shotgun (WGS) entry which is preliminary data.</text>
</comment>
<reference evidence="2" key="1">
    <citation type="submission" date="2021-02" db="EMBL/GenBank/DDBJ databases">
        <authorList>
            <person name="Nowell W R."/>
        </authorList>
    </citation>
    <scope>NUCLEOTIDE SEQUENCE</scope>
</reference>
<evidence type="ECO:0000313" key="3">
    <source>
        <dbReference type="EMBL" id="CAF4559954.1"/>
    </source>
</evidence>
<evidence type="ECO:0000313" key="2">
    <source>
        <dbReference type="EMBL" id="CAF2084366.1"/>
    </source>
</evidence>
<protein>
    <recommendedName>
        <fullName evidence="1">Methyltransferase FkbM domain-containing protein</fullName>
    </recommendedName>
</protein>
<dbReference type="EMBL" id="CAJOBG010062942">
    <property type="protein sequence ID" value="CAF4559954.1"/>
    <property type="molecule type" value="Genomic_DNA"/>
</dbReference>
<keyword evidence="5" id="KW-1185">Reference proteome</keyword>
<evidence type="ECO:0000259" key="1">
    <source>
        <dbReference type="Pfam" id="PF05050"/>
    </source>
</evidence>
<name>A0A816S779_9BILA</name>
<evidence type="ECO:0000313" key="5">
    <source>
        <dbReference type="Proteomes" id="UP000663866"/>
    </source>
</evidence>
<dbReference type="InterPro" id="IPR006342">
    <property type="entry name" value="FkbM_mtfrase"/>
</dbReference>
<gene>
    <name evidence="3" type="ORF">OVN521_LOCUS43600</name>
    <name evidence="2" type="ORF">WKI299_LOCUS16827</name>
</gene>
<sequence length="128" mass="15200">NLNNYSIPSSIYLLRIDVQGYELHVLRSSENLFRQHLVHHLIFEYTNWGTTRNVHKDIFGYTKTILRAKTFYALHPNKPIIYGPLNDEDLNQFDSQHRKKRLQRDIYASFNDQQTIANAIPYSFHSSF</sequence>
<feature type="non-terminal residue" evidence="2">
    <location>
        <position position="1"/>
    </location>
</feature>
<dbReference type="InterPro" id="IPR029063">
    <property type="entry name" value="SAM-dependent_MTases_sf"/>
</dbReference>
<dbReference type="Gene3D" id="3.40.50.150">
    <property type="entry name" value="Vaccinia Virus protein VP39"/>
    <property type="match status" value="1"/>
</dbReference>
<dbReference type="Pfam" id="PF05050">
    <property type="entry name" value="Methyltransf_21"/>
    <property type="match status" value="1"/>
</dbReference>
<evidence type="ECO:0000313" key="4">
    <source>
        <dbReference type="Proteomes" id="UP000663856"/>
    </source>
</evidence>
<organism evidence="2 4">
    <name type="scientific">Rotaria magnacalcarata</name>
    <dbReference type="NCBI Taxonomy" id="392030"/>
    <lineage>
        <taxon>Eukaryota</taxon>
        <taxon>Metazoa</taxon>
        <taxon>Spiralia</taxon>
        <taxon>Gnathifera</taxon>
        <taxon>Rotifera</taxon>
        <taxon>Eurotatoria</taxon>
        <taxon>Bdelloidea</taxon>
        <taxon>Philodinida</taxon>
        <taxon>Philodinidae</taxon>
        <taxon>Rotaria</taxon>
    </lineage>
</organism>
<dbReference type="Proteomes" id="UP000663856">
    <property type="component" value="Unassembled WGS sequence"/>
</dbReference>
<feature type="domain" description="Methyltransferase FkbM" evidence="1">
    <location>
        <begin position="4"/>
        <end position="49"/>
    </location>
</feature>
<dbReference type="AlphaFoldDB" id="A0A816S779"/>
<proteinExistence type="predicted"/>
<dbReference type="EMBL" id="CAJNRF010006741">
    <property type="protein sequence ID" value="CAF2084366.1"/>
    <property type="molecule type" value="Genomic_DNA"/>
</dbReference>
<dbReference type="SUPFAM" id="SSF53335">
    <property type="entry name" value="S-adenosyl-L-methionine-dependent methyltransferases"/>
    <property type="match status" value="1"/>
</dbReference>
<accession>A0A816S779</accession>
<dbReference type="Proteomes" id="UP000663866">
    <property type="component" value="Unassembled WGS sequence"/>
</dbReference>